<dbReference type="InterPro" id="IPR011089">
    <property type="entry name" value="GmrSD_C"/>
</dbReference>
<evidence type="ECO:0000313" key="3">
    <source>
        <dbReference type="Proteomes" id="UP000275225"/>
    </source>
</evidence>
<dbReference type="PANTHER" id="PTHR24094:SF15">
    <property type="entry name" value="AMP-DEPENDENT SYNTHETASE_LIGASE DOMAIN-CONTAINING PROTEIN-RELATED"/>
    <property type="match status" value="1"/>
</dbReference>
<sequence length="225" mass="24875">MKRVLTGIASVVVLLAVVLGWTGDDILARSEPAPAADVGASAELVDSLHVRGRAPKTGYAREQFGEPWTDAVDVEYGRNGCDTRNDILRRDLTEVVFGDDRGCRVMSGVLDDPYTGERIDFRRGERTSSEVQIDHLVPLSDAWQKGAQQWSREKRIAFANDPINLLAVDGAANSAKSDADVATWLPPHRAYRCTYVSKIVNVKATYGVWVTQAEADAMRRELRRC</sequence>
<proteinExistence type="predicted"/>
<evidence type="ECO:0000313" key="2">
    <source>
        <dbReference type="EMBL" id="RQN08655.1"/>
    </source>
</evidence>
<keyword evidence="2" id="KW-0255">Endonuclease</keyword>
<dbReference type="OrthoDB" id="5196645at2"/>
<dbReference type="RefSeq" id="WP_124236112.1">
    <property type="nucleotide sequence ID" value="NZ_JBHUFI010000003.1"/>
</dbReference>
<keyword evidence="2" id="KW-0378">Hydrolase</keyword>
<comment type="caution">
    <text evidence="2">The sequence shown here is derived from an EMBL/GenBank/DDBJ whole genome shotgun (WGS) entry which is preliminary data.</text>
</comment>
<dbReference type="Pfam" id="PF07510">
    <property type="entry name" value="GmrSD_C"/>
    <property type="match status" value="1"/>
</dbReference>
<dbReference type="AlphaFoldDB" id="A0A3N6X3F8"/>
<dbReference type="PANTHER" id="PTHR24094">
    <property type="entry name" value="SECRETED PROTEIN"/>
    <property type="match status" value="1"/>
</dbReference>
<accession>A0A3N6X3F8</accession>
<organism evidence="2 3">
    <name type="scientific">Aeromicrobium camelliae</name>
    <dbReference type="NCBI Taxonomy" id="1538144"/>
    <lineage>
        <taxon>Bacteria</taxon>
        <taxon>Bacillati</taxon>
        <taxon>Actinomycetota</taxon>
        <taxon>Actinomycetes</taxon>
        <taxon>Propionibacteriales</taxon>
        <taxon>Nocardioidaceae</taxon>
        <taxon>Aeromicrobium</taxon>
    </lineage>
</organism>
<dbReference type="GO" id="GO:0004519">
    <property type="term" value="F:endonuclease activity"/>
    <property type="evidence" value="ECO:0007669"/>
    <property type="project" value="UniProtKB-KW"/>
</dbReference>
<feature type="domain" description="GmrSD restriction endonucleases C-terminal" evidence="1">
    <location>
        <begin position="82"/>
        <end position="220"/>
    </location>
</feature>
<protein>
    <submittedName>
        <fullName evidence="2">HNH endonuclease</fullName>
    </submittedName>
</protein>
<dbReference type="EMBL" id="RQJX01000005">
    <property type="protein sequence ID" value="RQN08655.1"/>
    <property type="molecule type" value="Genomic_DNA"/>
</dbReference>
<dbReference type="Proteomes" id="UP000275225">
    <property type="component" value="Unassembled WGS sequence"/>
</dbReference>
<evidence type="ECO:0000259" key="1">
    <source>
        <dbReference type="Pfam" id="PF07510"/>
    </source>
</evidence>
<keyword evidence="2" id="KW-0540">Nuclease</keyword>
<gene>
    <name evidence="2" type="ORF">EHW97_05225</name>
</gene>
<reference evidence="2 3" key="1">
    <citation type="submission" date="2018-11" db="EMBL/GenBank/DDBJ databases">
        <authorList>
            <person name="Li F."/>
        </authorList>
    </citation>
    <scope>NUCLEOTIDE SEQUENCE [LARGE SCALE GENOMIC DNA]</scope>
    <source>
        <strain evidence="2 3">YS17T</strain>
    </source>
</reference>
<name>A0A3N6X3F8_9ACTN</name>
<keyword evidence="3" id="KW-1185">Reference proteome</keyword>